<name>A0ABP7YVX3_9SPHI</name>
<evidence type="ECO:0000256" key="4">
    <source>
        <dbReference type="ARBA" id="ARBA00022475"/>
    </source>
</evidence>
<dbReference type="Pfam" id="PF02518">
    <property type="entry name" value="HATPase_c"/>
    <property type="match status" value="1"/>
</dbReference>
<evidence type="ECO:0000256" key="8">
    <source>
        <dbReference type="ARBA" id="ARBA00022777"/>
    </source>
</evidence>
<keyword evidence="12" id="KW-1133">Transmembrane helix</keyword>
<dbReference type="Gene3D" id="3.30.565.10">
    <property type="entry name" value="Histidine kinase-like ATPase, C-terminal domain"/>
    <property type="match status" value="1"/>
</dbReference>
<evidence type="ECO:0000256" key="6">
    <source>
        <dbReference type="ARBA" id="ARBA00022679"/>
    </source>
</evidence>
<comment type="subcellular location">
    <subcellularLocation>
        <location evidence="2">Cell membrane</location>
        <topology evidence="2">Multi-pass membrane protein</topology>
    </subcellularLocation>
</comment>
<keyword evidence="12" id="KW-0812">Transmembrane</keyword>
<reference evidence="15" key="1">
    <citation type="journal article" date="2019" name="Int. J. Syst. Evol. Microbiol.">
        <title>The Global Catalogue of Microorganisms (GCM) 10K type strain sequencing project: providing services to taxonomists for standard genome sequencing and annotation.</title>
        <authorList>
            <consortium name="The Broad Institute Genomics Platform"/>
            <consortium name="The Broad Institute Genome Sequencing Center for Infectious Disease"/>
            <person name="Wu L."/>
            <person name="Ma J."/>
        </authorList>
    </citation>
    <scope>NUCLEOTIDE SEQUENCE [LARGE SCALE GENOMIC DNA]</scope>
    <source>
        <strain evidence="15">JCM 16704</strain>
    </source>
</reference>
<evidence type="ECO:0000256" key="7">
    <source>
        <dbReference type="ARBA" id="ARBA00022741"/>
    </source>
</evidence>
<dbReference type="EMBL" id="BAAAZI010000009">
    <property type="protein sequence ID" value="GAA4141765.1"/>
    <property type="molecule type" value="Genomic_DNA"/>
</dbReference>
<evidence type="ECO:0000256" key="10">
    <source>
        <dbReference type="ARBA" id="ARBA00023012"/>
    </source>
</evidence>
<evidence type="ECO:0000256" key="5">
    <source>
        <dbReference type="ARBA" id="ARBA00022553"/>
    </source>
</evidence>
<evidence type="ECO:0000256" key="2">
    <source>
        <dbReference type="ARBA" id="ARBA00004651"/>
    </source>
</evidence>
<keyword evidence="11 12" id="KW-0472">Membrane</keyword>
<evidence type="ECO:0000256" key="9">
    <source>
        <dbReference type="ARBA" id="ARBA00022840"/>
    </source>
</evidence>
<keyword evidence="8" id="KW-0418">Kinase</keyword>
<dbReference type="InterPro" id="IPR050398">
    <property type="entry name" value="HssS/ArlS-like"/>
</dbReference>
<keyword evidence="7" id="KW-0547">Nucleotide-binding</keyword>
<evidence type="ECO:0000256" key="3">
    <source>
        <dbReference type="ARBA" id="ARBA00012438"/>
    </source>
</evidence>
<dbReference type="PRINTS" id="PR00344">
    <property type="entry name" value="BCTRLSENSOR"/>
</dbReference>
<dbReference type="PROSITE" id="PS50109">
    <property type="entry name" value="HIS_KIN"/>
    <property type="match status" value="1"/>
</dbReference>
<organism evidence="14 15">
    <name type="scientific">Sphingobacterium kyonggiense</name>
    <dbReference type="NCBI Taxonomy" id="714075"/>
    <lineage>
        <taxon>Bacteria</taxon>
        <taxon>Pseudomonadati</taxon>
        <taxon>Bacteroidota</taxon>
        <taxon>Sphingobacteriia</taxon>
        <taxon>Sphingobacteriales</taxon>
        <taxon>Sphingobacteriaceae</taxon>
        <taxon>Sphingobacterium</taxon>
    </lineage>
</organism>
<sequence length="414" mass="48563">MNEFYFTGFMLVVFVLIMVIEGYYFMKRYFNKIDKVISSMLYDDFTVDYQFNDQNQTLIKANKLYYKLKEKDRDAVSQKMLYDQILNGLDSGLIILDLSKENQEIMLMNEYFQQYFAVPVLKDWKLMANYLGDFYELLEAREFTEFKTTLDIQVDRGERQTFVIQTSITQIKQVKYYTVLIDSIQRVIYSKENEAWVSVMKVISHELMNSLAPIHALAQNMDDILKQDKWSIEDQEDMKISIGTIINRSNHLQDFVDRYRKLTMLPSPVLATVDLNLLVHSMISNYQLILSKKEIELKITTEPNIYAELDQSQFEQVLVNLFTNSLQALTEVEKKLLEINIYQNNSRIFIEFTDSGPIIDETIVSKIFLPFYTTRKDGAGIGLSLSKAIIEAHKGYLYYQLKNNKNCFVIVLIK</sequence>
<keyword evidence="15" id="KW-1185">Reference proteome</keyword>
<keyword evidence="6" id="KW-0808">Transferase</keyword>
<dbReference type="RefSeq" id="WP_344674778.1">
    <property type="nucleotide sequence ID" value="NZ_BAAAZI010000009.1"/>
</dbReference>
<dbReference type="InterPro" id="IPR003594">
    <property type="entry name" value="HATPase_dom"/>
</dbReference>
<evidence type="ECO:0000256" key="12">
    <source>
        <dbReference type="SAM" id="Phobius"/>
    </source>
</evidence>
<dbReference type="PANTHER" id="PTHR45528:SF1">
    <property type="entry name" value="SENSOR HISTIDINE KINASE CPXA"/>
    <property type="match status" value="1"/>
</dbReference>
<dbReference type="Proteomes" id="UP001500101">
    <property type="component" value="Unassembled WGS sequence"/>
</dbReference>
<dbReference type="InterPro" id="IPR036890">
    <property type="entry name" value="HATPase_C_sf"/>
</dbReference>
<feature type="transmembrane region" description="Helical" evidence="12">
    <location>
        <begin position="6"/>
        <end position="25"/>
    </location>
</feature>
<gene>
    <name evidence="14" type="ORF">GCM10022216_22080</name>
</gene>
<dbReference type="SMART" id="SM00387">
    <property type="entry name" value="HATPase_c"/>
    <property type="match status" value="1"/>
</dbReference>
<dbReference type="EC" id="2.7.13.3" evidence="3"/>
<accession>A0ABP7YVX3</accession>
<evidence type="ECO:0000256" key="1">
    <source>
        <dbReference type="ARBA" id="ARBA00000085"/>
    </source>
</evidence>
<evidence type="ECO:0000313" key="14">
    <source>
        <dbReference type="EMBL" id="GAA4141765.1"/>
    </source>
</evidence>
<dbReference type="InterPro" id="IPR004358">
    <property type="entry name" value="Sig_transdc_His_kin-like_C"/>
</dbReference>
<keyword evidence="9 14" id="KW-0067">ATP-binding</keyword>
<dbReference type="SUPFAM" id="SSF55874">
    <property type="entry name" value="ATPase domain of HSP90 chaperone/DNA topoisomerase II/histidine kinase"/>
    <property type="match status" value="1"/>
</dbReference>
<keyword evidence="4" id="KW-1003">Cell membrane</keyword>
<comment type="caution">
    <text evidence="14">The sequence shown here is derived from an EMBL/GenBank/DDBJ whole genome shotgun (WGS) entry which is preliminary data.</text>
</comment>
<dbReference type="InterPro" id="IPR005467">
    <property type="entry name" value="His_kinase_dom"/>
</dbReference>
<keyword evidence="5" id="KW-0597">Phosphoprotein</keyword>
<dbReference type="GO" id="GO:0005524">
    <property type="term" value="F:ATP binding"/>
    <property type="evidence" value="ECO:0007669"/>
    <property type="project" value="UniProtKB-KW"/>
</dbReference>
<proteinExistence type="predicted"/>
<keyword evidence="10" id="KW-0902">Two-component regulatory system</keyword>
<evidence type="ECO:0000259" key="13">
    <source>
        <dbReference type="PROSITE" id="PS50109"/>
    </source>
</evidence>
<evidence type="ECO:0000256" key="11">
    <source>
        <dbReference type="ARBA" id="ARBA00023136"/>
    </source>
</evidence>
<feature type="domain" description="Histidine kinase" evidence="13">
    <location>
        <begin position="202"/>
        <end position="414"/>
    </location>
</feature>
<comment type="catalytic activity">
    <reaction evidence="1">
        <text>ATP + protein L-histidine = ADP + protein N-phospho-L-histidine.</text>
        <dbReference type="EC" id="2.7.13.3"/>
    </reaction>
</comment>
<dbReference type="PANTHER" id="PTHR45528">
    <property type="entry name" value="SENSOR HISTIDINE KINASE CPXA"/>
    <property type="match status" value="1"/>
</dbReference>
<evidence type="ECO:0000313" key="15">
    <source>
        <dbReference type="Proteomes" id="UP001500101"/>
    </source>
</evidence>
<protein>
    <recommendedName>
        <fullName evidence="3">histidine kinase</fullName>
        <ecNumber evidence="3">2.7.13.3</ecNumber>
    </recommendedName>
</protein>